<dbReference type="SUPFAM" id="SSF53850">
    <property type="entry name" value="Periplasmic binding protein-like II"/>
    <property type="match status" value="1"/>
</dbReference>
<evidence type="ECO:0000313" key="1">
    <source>
        <dbReference type="EMBL" id="TDD19008.1"/>
    </source>
</evidence>
<dbReference type="RefSeq" id="WP_132324172.1">
    <property type="nucleotide sequence ID" value="NZ_SMKR01000122.1"/>
</dbReference>
<dbReference type="OrthoDB" id="9770625at2"/>
<sequence>MTPVNRRTFLATAGAAAVAGLTGCSDSGGSGGTGGGGQKLVWWDHTPNIRPANEKAFAKFAKESGGMRVEYTHHQTSKLGRALTLAKQSNQLPDVHSTAGLGLPLPALVKEGWFQPIELGEEALGRLPKDVLVEGIHTLDGKVYTVPITATKQYWAANFFNRELVEKAGLDPANPPKTYDEFRVACKAVKEKGGGRATGWIFGLGQPARVAEQVGFMAQAAGFEGTGGGANHAGQLFRTGEFAYDSDPYLTVIEFLLSLQKDGLMFTGSQTLDDQVARVRWATGVAGYFFDGPWCPGSTEKDAKQFLDKLDVGPMLVPEADTPVTAYRAPQGGFYFLSAASKKADAATKLLAYQTTKEYYADICKGMGPPPLDPSVVADSEAHPAWKKVVGWFDRDVFVEPVPVVRNPEVQKVVQLAKDVKPNLGEIVSGMFSGDVTDIRGALKKLTDASEKERARALAAAKKAGAKVDESDWAFVNWQPRKDYTKDMYTG</sequence>
<dbReference type="InterPro" id="IPR050490">
    <property type="entry name" value="Bact_solute-bd_prot1"/>
</dbReference>
<dbReference type="Proteomes" id="UP000295172">
    <property type="component" value="Unassembled WGS sequence"/>
</dbReference>
<evidence type="ECO:0000313" key="2">
    <source>
        <dbReference type="Proteomes" id="UP000295172"/>
    </source>
</evidence>
<reference evidence="1 2" key="1">
    <citation type="submission" date="2019-02" db="EMBL/GenBank/DDBJ databases">
        <title>Draft genome sequences of novel Actinobacteria.</title>
        <authorList>
            <person name="Sahin N."/>
            <person name="Ay H."/>
            <person name="Saygin H."/>
        </authorList>
    </citation>
    <scope>NUCLEOTIDE SEQUENCE [LARGE SCALE GENOMIC DNA]</scope>
    <source>
        <strain evidence="1 2">16K104</strain>
    </source>
</reference>
<dbReference type="EMBL" id="SMKR01000122">
    <property type="protein sequence ID" value="TDD19008.1"/>
    <property type="molecule type" value="Genomic_DNA"/>
</dbReference>
<keyword evidence="2" id="KW-1185">Reference proteome</keyword>
<dbReference type="Pfam" id="PF13416">
    <property type="entry name" value="SBP_bac_8"/>
    <property type="match status" value="1"/>
</dbReference>
<protein>
    <submittedName>
        <fullName evidence="1">Extracellular solute-binding protein</fullName>
    </submittedName>
</protein>
<dbReference type="AlphaFoldDB" id="A0A4R4WII4"/>
<gene>
    <name evidence="1" type="ORF">E1218_24845</name>
</gene>
<dbReference type="InterPro" id="IPR006059">
    <property type="entry name" value="SBP"/>
</dbReference>
<dbReference type="PROSITE" id="PS51318">
    <property type="entry name" value="TAT"/>
    <property type="match status" value="1"/>
</dbReference>
<dbReference type="PANTHER" id="PTHR43649">
    <property type="entry name" value="ARABINOSE-BINDING PROTEIN-RELATED"/>
    <property type="match status" value="1"/>
</dbReference>
<dbReference type="PROSITE" id="PS51257">
    <property type="entry name" value="PROKAR_LIPOPROTEIN"/>
    <property type="match status" value="1"/>
</dbReference>
<comment type="caution">
    <text evidence="1">The sequence shown here is derived from an EMBL/GenBank/DDBJ whole genome shotgun (WGS) entry which is preliminary data.</text>
</comment>
<dbReference type="InterPro" id="IPR006311">
    <property type="entry name" value="TAT_signal"/>
</dbReference>
<accession>A0A4R4WII4</accession>
<proteinExistence type="predicted"/>
<dbReference type="Gene3D" id="3.40.190.10">
    <property type="entry name" value="Periplasmic binding protein-like II"/>
    <property type="match status" value="1"/>
</dbReference>
<dbReference type="PANTHER" id="PTHR43649:SF12">
    <property type="entry name" value="DIACETYLCHITOBIOSE BINDING PROTEIN DASA"/>
    <property type="match status" value="1"/>
</dbReference>
<organism evidence="1 2">
    <name type="scientific">Kribbella turkmenica</name>
    <dbReference type="NCBI Taxonomy" id="2530375"/>
    <lineage>
        <taxon>Bacteria</taxon>
        <taxon>Bacillati</taxon>
        <taxon>Actinomycetota</taxon>
        <taxon>Actinomycetes</taxon>
        <taxon>Propionibacteriales</taxon>
        <taxon>Kribbellaceae</taxon>
        <taxon>Kribbella</taxon>
    </lineage>
</organism>
<name>A0A4R4WII4_9ACTN</name>